<sequence>MRRAVLYSLIFLLFFAVSVVISVPVTQLLPYMPLPKALQLQGVSGTLWQGKAQEVYWDKTSLGQVSWDWQSSALWQGDMAYQVRFGEGSAWQLRGRGVVGSHWSGQVFARHVFASMPAAHVARQLDLPVPISVTGQVELTLRDWQYAQPWCVQGEGEVVWNTDAVGTPLGPLQLGPVITDIQCQNNAITAKGEQKSDQVSAAFSAELSQNGRYQSQAWFQPGREFPEQMASQLQWLGKPDNKGQYQFDHKGRLRL</sequence>
<evidence type="ECO:0000256" key="6">
    <source>
        <dbReference type="ARBA" id="ARBA00022519"/>
    </source>
</evidence>
<evidence type="ECO:0000313" key="11">
    <source>
        <dbReference type="EMBL" id="XDK25180.1"/>
    </source>
</evidence>
<dbReference type="InterPro" id="IPR000645">
    <property type="entry name" value="T2SS_GspN_CS"/>
</dbReference>
<dbReference type="PROSITE" id="PS01142">
    <property type="entry name" value="T2SP_N"/>
    <property type="match status" value="1"/>
</dbReference>
<dbReference type="AlphaFoldDB" id="A0AB39HET0"/>
<evidence type="ECO:0000256" key="1">
    <source>
        <dbReference type="ARBA" id="ARBA00004533"/>
    </source>
</evidence>
<gene>
    <name evidence="11" type="ORF">AB0763_00560</name>
</gene>
<keyword evidence="5" id="KW-1003">Cell membrane</keyword>
<name>A0AB39HET0_9VIBR</name>
<evidence type="ECO:0000256" key="9">
    <source>
        <dbReference type="ARBA" id="ARBA00023136"/>
    </source>
</evidence>
<dbReference type="GO" id="GO:0015628">
    <property type="term" value="P:protein secretion by the type II secretion system"/>
    <property type="evidence" value="ECO:0007669"/>
    <property type="project" value="InterPro"/>
</dbReference>
<dbReference type="KEGG" id="vih:AB0763_00560"/>
<dbReference type="RefSeq" id="WP_306101840.1">
    <property type="nucleotide sequence ID" value="NZ_CP162601.1"/>
</dbReference>
<evidence type="ECO:0000256" key="3">
    <source>
        <dbReference type="ARBA" id="ARBA00021563"/>
    </source>
</evidence>
<comment type="subcellular location">
    <subcellularLocation>
        <location evidence="1">Cell inner membrane</location>
    </subcellularLocation>
</comment>
<accession>A0AB39HET0</accession>
<keyword evidence="9" id="KW-0472">Membrane</keyword>
<keyword evidence="6" id="KW-0997">Cell inner membrane</keyword>
<dbReference type="GO" id="GO:0015627">
    <property type="term" value="C:type II protein secretion system complex"/>
    <property type="evidence" value="ECO:0007669"/>
    <property type="project" value="InterPro"/>
</dbReference>
<evidence type="ECO:0000256" key="2">
    <source>
        <dbReference type="ARBA" id="ARBA00007208"/>
    </source>
</evidence>
<evidence type="ECO:0000256" key="7">
    <source>
        <dbReference type="ARBA" id="ARBA00022692"/>
    </source>
</evidence>
<evidence type="ECO:0000256" key="10">
    <source>
        <dbReference type="ARBA" id="ARBA00030772"/>
    </source>
</evidence>
<dbReference type="GO" id="GO:0005886">
    <property type="term" value="C:plasma membrane"/>
    <property type="evidence" value="ECO:0007669"/>
    <property type="project" value="UniProtKB-SubCell"/>
</dbReference>
<reference evidence="11" key="1">
    <citation type="submission" date="2024-07" db="EMBL/GenBank/DDBJ databases">
        <title>Genome Analysis of a Potential Novel Vibrio Species Secreting pH- and Thermo-stable Alginate Lyase and its Application in Producing Alginate Oligosaccharides.</title>
        <authorList>
            <person name="Huang H."/>
            <person name="Bao K."/>
        </authorList>
    </citation>
    <scope>NUCLEOTIDE SEQUENCE</scope>
    <source>
        <strain evidence="11">HB236076</strain>
    </source>
</reference>
<evidence type="ECO:0000256" key="4">
    <source>
        <dbReference type="ARBA" id="ARBA00022448"/>
    </source>
</evidence>
<dbReference type="EMBL" id="CP162601">
    <property type="protein sequence ID" value="XDK25180.1"/>
    <property type="molecule type" value="Genomic_DNA"/>
</dbReference>
<proteinExistence type="inferred from homology"/>
<comment type="similarity">
    <text evidence="2">Belongs to the GSP N family.</text>
</comment>
<keyword evidence="7" id="KW-0812">Transmembrane</keyword>
<dbReference type="Pfam" id="PF01203">
    <property type="entry name" value="T2SSN"/>
    <property type="match status" value="1"/>
</dbReference>
<evidence type="ECO:0000256" key="8">
    <source>
        <dbReference type="ARBA" id="ARBA00022927"/>
    </source>
</evidence>
<keyword evidence="8" id="KW-0653">Protein transport</keyword>
<keyword evidence="4" id="KW-0813">Transport</keyword>
<dbReference type="InterPro" id="IPR022792">
    <property type="entry name" value="T2SS_protein-GspN"/>
</dbReference>
<evidence type="ECO:0000256" key="5">
    <source>
        <dbReference type="ARBA" id="ARBA00022475"/>
    </source>
</evidence>
<protein>
    <recommendedName>
        <fullName evidence="3">Type II secretion system protein N</fullName>
    </recommendedName>
    <alternativeName>
        <fullName evidence="10">General secretion pathway protein N</fullName>
    </alternativeName>
</protein>
<organism evidence="11">
    <name type="scientific">Vibrio sp. HB236076</name>
    <dbReference type="NCBI Taxonomy" id="3232307"/>
    <lineage>
        <taxon>Bacteria</taxon>
        <taxon>Pseudomonadati</taxon>
        <taxon>Pseudomonadota</taxon>
        <taxon>Gammaproteobacteria</taxon>
        <taxon>Vibrionales</taxon>
        <taxon>Vibrionaceae</taxon>
        <taxon>Vibrio</taxon>
    </lineage>
</organism>